<name>A0ABP0I7X6_9DINO</name>
<dbReference type="EMBL" id="CAXAMN010002058">
    <property type="protein sequence ID" value="CAK8997548.1"/>
    <property type="molecule type" value="Genomic_DNA"/>
</dbReference>
<gene>
    <name evidence="1" type="ORF">CCMP2556_LOCUS4894</name>
</gene>
<organism evidence="1 2">
    <name type="scientific">Durusdinium trenchii</name>
    <dbReference type="NCBI Taxonomy" id="1381693"/>
    <lineage>
        <taxon>Eukaryota</taxon>
        <taxon>Sar</taxon>
        <taxon>Alveolata</taxon>
        <taxon>Dinophyceae</taxon>
        <taxon>Suessiales</taxon>
        <taxon>Symbiodiniaceae</taxon>
        <taxon>Durusdinium</taxon>
    </lineage>
</organism>
<evidence type="ECO:0000313" key="1">
    <source>
        <dbReference type="EMBL" id="CAK8997548.1"/>
    </source>
</evidence>
<dbReference type="Proteomes" id="UP001642484">
    <property type="component" value="Unassembled WGS sequence"/>
</dbReference>
<proteinExistence type="predicted"/>
<reference evidence="1 2" key="1">
    <citation type="submission" date="2024-02" db="EMBL/GenBank/DDBJ databases">
        <authorList>
            <person name="Chen Y."/>
            <person name="Shah S."/>
            <person name="Dougan E. K."/>
            <person name="Thang M."/>
            <person name="Chan C."/>
        </authorList>
    </citation>
    <scope>NUCLEOTIDE SEQUENCE [LARGE SCALE GENOMIC DNA]</scope>
</reference>
<accession>A0ABP0I7X6</accession>
<comment type="caution">
    <text evidence="1">The sequence shown here is derived from an EMBL/GenBank/DDBJ whole genome shotgun (WGS) entry which is preliminary data.</text>
</comment>
<protein>
    <submittedName>
        <fullName evidence="1">Uncharacterized protein</fullName>
    </submittedName>
</protein>
<sequence>MAECKWHDDTVPVIFEVQEADKKGCVDSEQCSLRKLLQEMEDEGWTDVTVNSHDLTRPSAEGPDVYRIKPKPLQMHYFWSQPSATFGLKYTSIASIFQENALNAARPLSRIWRVGFLKEAKEITPRKPLYFFKESVSLLENEVIRLV</sequence>
<keyword evidence="2" id="KW-1185">Reference proteome</keyword>
<evidence type="ECO:0000313" key="2">
    <source>
        <dbReference type="Proteomes" id="UP001642484"/>
    </source>
</evidence>